<dbReference type="InterPro" id="IPR037143">
    <property type="entry name" value="4-PPantetheinyl_Trfase_dom_sf"/>
</dbReference>
<evidence type="ECO:0000259" key="2">
    <source>
        <dbReference type="Pfam" id="PF01648"/>
    </source>
</evidence>
<accession>K0WXA2</accession>
<name>K0WXA2_9BACT</name>
<dbReference type="Gene3D" id="3.90.470.20">
    <property type="entry name" value="4'-phosphopantetheinyl transferase domain"/>
    <property type="match status" value="2"/>
</dbReference>
<evidence type="ECO:0000313" key="3">
    <source>
        <dbReference type="EMBL" id="EJZ62916.1"/>
    </source>
</evidence>
<dbReference type="EMBL" id="ADLE01000015">
    <property type="protein sequence ID" value="EJZ62916.1"/>
    <property type="molecule type" value="Genomic_DNA"/>
</dbReference>
<protein>
    <recommendedName>
        <fullName evidence="2">4'-phosphopantetheinyl transferase domain-containing protein</fullName>
    </recommendedName>
</protein>
<organism evidence="3 4">
    <name type="scientific">Barnesiella intestinihominis YIT 11860</name>
    <dbReference type="NCBI Taxonomy" id="742726"/>
    <lineage>
        <taxon>Bacteria</taxon>
        <taxon>Pseudomonadati</taxon>
        <taxon>Bacteroidota</taxon>
        <taxon>Bacteroidia</taxon>
        <taxon>Bacteroidales</taxon>
        <taxon>Barnesiellaceae</taxon>
        <taxon>Barnesiella</taxon>
    </lineage>
</organism>
<dbReference type="SUPFAM" id="SSF56214">
    <property type="entry name" value="4'-phosphopantetheinyl transferase"/>
    <property type="match status" value="2"/>
</dbReference>
<dbReference type="eggNOG" id="COG2091">
    <property type="taxonomic scope" value="Bacteria"/>
</dbReference>
<dbReference type="HOGENOM" id="CLU_104083_3_0_10"/>
<dbReference type="Proteomes" id="UP000006044">
    <property type="component" value="Unassembled WGS sequence"/>
</dbReference>
<dbReference type="Pfam" id="PF01648">
    <property type="entry name" value="ACPS"/>
    <property type="match status" value="1"/>
</dbReference>
<dbReference type="AlphaFoldDB" id="K0WXA2"/>
<feature type="domain" description="4'-phosphopantetheinyl transferase" evidence="2">
    <location>
        <begin position="105"/>
        <end position="175"/>
    </location>
</feature>
<sequence length="211" mass="24281">MPFHEHILTKFGATIVLWQLTENEQTIATLLSEKERSLIDSQNLSPKRFCERAASRLSLNRIKETLNDDITYTAEGKPHLLRKSGHISISHTKEWVAVAYHPFLPIGIDIERIGEKIEKVAPRVFNAPELNISSENRGKWLHICWSAKEALFKAIPETGIDFREHLHIVPALLTEEGYLSAWETRTEATKAYTVWYRIYDDFVLVCTVPLQ</sequence>
<comment type="caution">
    <text evidence="3">The sequence shown here is derived from an EMBL/GenBank/DDBJ whole genome shotgun (WGS) entry which is preliminary data.</text>
</comment>
<dbReference type="OrthoDB" id="1190494at2"/>
<keyword evidence="4" id="KW-1185">Reference proteome</keyword>
<evidence type="ECO:0000256" key="1">
    <source>
        <dbReference type="ARBA" id="ARBA00022679"/>
    </source>
</evidence>
<dbReference type="InterPro" id="IPR008278">
    <property type="entry name" value="4-PPantetheinyl_Trfase_dom"/>
</dbReference>
<gene>
    <name evidence="3" type="ORF">HMPREF9448_02270</name>
</gene>
<dbReference type="GO" id="GO:0008897">
    <property type="term" value="F:holo-[acyl-carrier-protein] synthase activity"/>
    <property type="evidence" value="ECO:0007669"/>
    <property type="project" value="InterPro"/>
</dbReference>
<evidence type="ECO:0000313" key="4">
    <source>
        <dbReference type="Proteomes" id="UP000006044"/>
    </source>
</evidence>
<dbReference type="GO" id="GO:0000287">
    <property type="term" value="F:magnesium ion binding"/>
    <property type="evidence" value="ECO:0007669"/>
    <property type="project" value="InterPro"/>
</dbReference>
<dbReference type="STRING" id="742726.HMPREF9448_02270"/>
<proteinExistence type="predicted"/>
<dbReference type="RefSeq" id="WP_008862660.1">
    <property type="nucleotide sequence ID" value="NZ_JH815205.1"/>
</dbReference>
<dbReference type="GeneID" id="77849470"/>
<keyword evidence="1" id="KW-0808">Transferase</keyword>
<reference evidence="3 4" key="1">
    <citation type="submission" date="2012-08" db="EMBL/GenBank/DDBJ databases">
        <title>The Genome Sequence of Barnesiella intestinihominis YIT 11860.</title>
        <authorList>
            <consortium name="The Broad Institute Genome Sequencing Platform"/>
            <person name="Earl A."/>
            <person name="Ward D."/>
            <person name="Feldgarden M."/>
            <person name="Gevers D."/>
            <person name="Morotomi M."/>
            <person name="Walker B."/>
            <person name="Young S.K."/>
            <person name="Zeng Q."/>
            <person name="Gargeya S."/>
            <person name="Fitzgerald M."/>
            <person name="Haas B."/>
            <person name="Abouelleil A."/>
            <person name="Alvarado L."/>
            <person name="Arachchi H.M."/>
            <person name="Berlin A.M."/>
            <person name="Chapman S.B."/>
            <person name="Goldberg J."/>
            <person name="Griggs A."/>
            <person name="Gujja S."/>
            <person name="Hansen M."/>
            <person name="Howarth C."/>
            <person name="Imamovic A."/>
            <person name="Larimer J."/>
            <person name="McCowen C."/>
            <person name="Montmayeur A."/>
            <person name="Murphy C."/>
            <person name="Neiman D."/>
            <person name="Pearson M."/>
            <person name="Priest M."/>
            <person name="Roberts A."/>
            <person name="Saif S."/>
            <person name="Shea T."/>
            <person name="Sisk P."/>
            <person name="Sykes S."/>
            <person name="Wortman J."/>
            <person name="Nusbaum C."/>
            <person name="Birren B."/>
        </authorList>
    </citation>
    <scope>NUCLEOTIDE SEQUENCE [LARGE SCALE GENOMIC DNA]</scope>
    <source>
        <strain evidence="3 4">YIT 11860</strain>
    </source>
</reference>